<reference evidence="1 2" key="1">
    <citation type="submission" date="2019-02" db="EMBL/GenBank/DDBJ databases">
        <title>Deep-cultivation of Planctomycetes and their phenomic and genomic characterization uncovers novel biology.</title>
        <authorList>
            <person name="Wiegand S."/>
            <person name="Jogler M."/>
            <person name="Boedeker C."/>
            <person name="Pinto D."/>
            <person name="Vollmers J."/>
            <person name="Rivas-Marin E."/>
            <person name="Kohn T."/>
            <person name="Peeters S.H."/>
            <person name="Heuer A."/>
            <person name="Rast P."/>
            <person name="Oberbeckmann S."/>
            <person name="Bunk B."/>
            <person name="Jeske O."/>
            <person name="Meyerdierks A."/>
            <person name="Storesund J.E."/>
            <person name="Kallscheuer N."/>
            <person name="Luecker S."/>
            <person name="Lage O.M."/>
            <person name="Pohl T."/>
            <person name="Merkel B.J."/>
            <person name="Hornburger P."/>
            <person name="Mueller R.-W."/>
            <person name="Bruemmer F."/>
            <person name="Labrenz M."/>
            <person name="Spormann A.M."/>
            <person name="Op den Camp H."/>
            <person name="Overmann J."/>
            <person name="Amann R."/>
            <person name="Jetten M.S.M."/>
            <person name="Mascher T."/>
            <person name="Medema M.H."/>
            <person name="Devos D.P."/>
            <person name="Kaster A.-K."/>
            <person name="Ovreas L."/>
            <person name="Rohde M."/>
            <person name="Galperin M.Y."/>
            <person name="Jogler C."/>
        </authorList>
    </citation>
    <scope>NUCLEOTIDE SEQUENCE [LARGE SCALE GENOMIC DNA]</scope>
    <source>
        <strain evidence="1 2">Pla163</strain>
    </source>
</reference>
<dbReference type="EMBL" id="CP036290">
    <property type="protein sequence ID" value="QDU86336.1"/>
    <property type="molecule type" value="Genomic_DNA"/>
</dbReference>
<evidence type="ECO:0000313" key="2">
    <source>
        <dbReference type="Proteomes" id="UP000319342"/>
    </source>
</evidence>
<gene>
    <name evidence="1" type="ORF">Pla163_34870</name>
</gene>
<dbReference type="Proteomes" id="UP000319342">
    <property type="component" value="Chromosome"/>
</dbReference>
<name>A0A518D4E0_9BACT</name>
<proteinExistence type="predicted"/>
<dbReference type="AlphaFoldDB" id="A0A518D4E0"/>
<sequence>MNTSKALMVAAGLLVLMGLAGYLLSASNTGVVHRASRADWPTEPEIAFAPTFSYRPTISVVGMSASLPDGDVLIGTVHEGDGDTVRVVWHWSSGGGLPKATERATYQLSGTPTAAAVGTDGVLHVALARDARSWVERIEFGLALTETKERGSYSLTPPEIRGSTRVYDETSGSSGMFVHMAVSEDSTTDFVVLTNYPLAIAMLDCDAGTLTPYFGGDAVQPLAGYLDNFETRSSALGTVYRFVSFRPDGTTPVPGLAPQTNYTVDVTDIGTDGVLDTCEFVPGSRLVLK</sequence>
<organism evidence="1 2">
    <name type="scientific">Rohdeia mirabilis</name>
    <dbReference type="NCBI Taxonomy" id="2528008"/>
    <lineage>
        <taxon>Bacteria</taxon>
        <taxon>Pseudomonadati</taxon>
        <taxon>Planctomycetota</taxon>
        <taxon>Planctomycetia</taxon>
        <taxon>Planctomycetia incertae sedis</taxon>
        <taxon>Rohdeia</taxon>
    </lineage>
</organism>
<dbReference type="RefSeq" id="WP_145191370.1">
    <property type="nucleotide sequence ID" value="NZ_CP036290.1"/>
</dbReference>
<keyword evidence="2" id="KW-1185">Reference proteome</keyword>
<evidence type="ECO:0000313" key="1">
    <source>
        <dbReference type="EMBL" id="QDU86336.1"/>
    </source>
</evidence>
<accession>A0A518D4E0</accession>
<protein>
    <submittedName>
        <fullName evidence="1">Uncharacterized protein</fullName>
    </submittedName>
</protein>